<accession>A0AAV0LNX7</accession>
<dbReference type="PRINTS" id="PR00382">
    <property type="entry name" value="LIPIDTRNSFER"/>
</dbReference>
<comment type="caution">
    <text evidence="6">The sequence shown here is derived from an EMBL/GenBank/DDBJ whole genome shotgun (WGS) entry which is preliminary data.</text>
</comment>
<reference evidence="6" key="1">
    <citation type="submission" date="2022-08" db="EMBL/GenBank/DDBJ databases">
        <authorList>
            <person name="Gutierrez-Valencia J."/>
        </authorList>
    </citation>
    <scope>NUCLEOTIDE SEQUENCE</scope>
</reference>
<feature type="chain" id="PRO_5043740294" description="Non-specific lipid-transfer protein" evidence="4">
    <location>
        <begin position="24"/>
        <end position="147"/>
    </location>
</feature>
<keyword evidence="4" id="KW-0732">Signal</keyword>
<evidence type="ECO:0000313" key="7">
    <source>
        <dbReference type="Proteomes" id="UP001154282"/>
    </source>
</evidence>
<sequence length="147" mass="15513">MKSLSILLLATLLVAAAARPAVAEVQCNKVVQSLIPCIPYLTAIGGGAKPSGGCCDGVRNLKKMAQSSPDDKRATCECVKQAAGKYSQAIKPEVATQLPKLCAVEISVPISKDTDCSKAFSSRKACGKRRSMKKKGIRGWKGECSNK</sequence>
<feature type="domain" description="Bifunctional inhibitor/plant lipid transfer protein/seed storage helical" evidence="5">
    <location>
        <begin position="27"/>
        <end position="116"/>
    </location>
</feature>
<dbReference type="InterPro" id="IPR036312">
    <property type="entry name" value="Bifun_inhib/LTP/seed_sf"/>
</dbReference>
<dbReference type="Proteomes" id="UP001154282">
    <property type="component" value="Unassembled WGS sequence"/>
</dbReference>
<dbReference type="InterPro" id="IPR016140">
    <property type="entry name" value="Bifunc_inhib/LTP/seed_store"/>
</dbReference>
<dbReference type="PANTHER" id="PTHR33076">
    <property type="entry name" value="NON-SPECIFIC LIPID-TRANSFER PROTEIN 2-RELATED"/>
    <property type="match status" value="1"/>
</dbReference>
<dbReference type="GO" id="GO:0006869">
    <property type="term" value="P:lipid transport"/>
    <property type="evidence" value="ECO:0007669"/>
    <property type="project" value="InterPro"/>
</dbReference>
<evidence type="ECO:0000256" key="2">
    <source>
        <dbReference type="ARBA" id="ARBA00023157"/>
    </source>
</evidence>
<dbReference type="SMART" id="SM00499">
    <property type="entry name" value="AAI"/>
    <property type="match status" value="1"/>
</dbReference>
<feature type="signal peptide" evidence="4">
    <location>
        <begin position="1"/>
        <end position="23"/>
    </location>
</feature>
<evidence type="ECO:0000256" key="4">
    <source>
        <dbReference type="SAM" id="SignalP"/>
    </source>
</evidence>
<dbReference type="InterPro" id="IPR000528">
    <property type="entry name" value="Plant_nsLTP"/>
</dbReference>
<dbReference type="GO" id="GO:0008289">
    <property type="term" value="F:lipid binding"/>
    <property type="evidence" value="ECO:0007669"/>
    <property type="project" value="UniProtKB-KW"/>
</dbReference>
<keyword evidence="3" id="KW-0813">Transport</keyword>
<comment type="similarity">
    <text evidence="1 3">Belongs to the plant LTP family.</text>
</comment>
<evidence type="ECO:0000256" key="3">
    <source>
        <dbReference type="RuleBase" id="RU000628"/>
    </source>
</evidence>
<evidence type="ECO:0000256" key="1">
    <source>
        <dbReference type="ARBA" id="ARBA00009748"/>
    </source>
</evidence>
<dbReference type="EMBL" id="CAMGYJ010000006">
    <property type="protein sequence ID" value="CAI0435826.1"/>
    <property type="molecule type" value="Genomic_DNA"/>
</dbReference>
<protein>
    <recommendedName>
        <fullName evidence="3">Non-specific lipid-transfer protein</fullName>
    </recommendedName>
</protein>
<organism evidence="6 7">
    <name type="scientific">Linum tenue</name>
    <dbReference type="NCBI Taxonomy" id="586396"/>
    <lineage>
        <taxon>Eukaryota</taxon>
        <taxon>Viridiplantae</taxon>
        <taxon>Streptophyta</taxon>
        <taxon>Embryophyta</taxon>
        <taxon>Tracheophyta</taxon>
        <taxon>Spermatophyta</taxon>
        <taxon>Magnoliopsida</taxon>
        <taxon>eudicotyledons</taxon>
        <taxon>Gunneridae</taxon>
        <taxon>Pentapetalae</taxon>
        <taxon>rosids</taxon>
        <taxon>fabids</taxon>
        <taxon>Malpighiales</taxon>
        <taxon>Linaceae</taxon>
        <taxon>Linum</taxon>
    </lineage>
</organism>
<evidence type="ECO:0000259" key="5">
    <source>
        <dbReference type="SMART" id="SM00499"/>
    </source>
</evidence>
<keyword evidence="7" id="KW-1185">Reference proteome</keyword>
<keyword evidence="3" id="KW-0446">Lipid-binding</keyword>
<proteinExistence type="inferred from homology"/>
<dbReference type="CDD" id="cd01960">
    <property type="entry name" value="nsLTP1"/>
    <property type="match status" value="1"/>
</dbReference>
<dbReference type="Gene3D" id="1.10.110.10">
    <property type="entry name" value="Plant lipid-transfer and hydrophobic proteins"/>
    <property type="match status" value="1"/>
</dbReference>
<comment type="function">
    <text evidence="3">Plant non-specific lipid-transfer proteins transfer phospholipids as well as galactolipids across membranes. May play a role in wax or cutin deposition in the cell walls of expanding epidermal cells and certain secretory tissues.</text>
</comment>
<keyword evidence="2" id="KW-1015">Disulfide bond</keyword>
<evidence type="ECO:0000313" key="6">
    <source>
        <dbReference type="EMBL" id="CAI0435826.1"/>
    </source>
</evidence>
<name>A0AAV0LNX7_9ROSI</name>
<gene>
    <name evidence="6" type="ORF">LITE_LOCUS24845</name>
</gene>
<dbReference type="AlphaFoldDB" id="A0AAV0LNX7"/>
<dbReference type="SUPFAM" id="SSF47699">
    <property type="entry name" value="Bifunctional inhibitor/lipid-transfer protein/seed storage 2S albumin"/>
    <property type="match status" value="1"/>
</dbReference>
<dbReference type="Pfam" id="PF00234">
    <property type="entry name" value="Tryp_alpha_amyl"/>
    <property type="match status" value="1"/>
</dbReference>